<dbReference type="OrthoDB" id="18786at2759"/>
<dbReference type="RefSeq" id="XP_004989995.1">
    <property type="nucleotide sequence ID" value="XM_004989938.1"/>
</dbReference>
<organism evidence="10">
    <name type="scientific">Salpingoeca rosetta (strain ATCC 50818 / BSB-021)</name>
    <dbReference type="NCBI Taxonomy" id="946362"/>
    <lineage>
        <taxon>Eukaryota</taxon>
        <taxon>Choanoflagellata</taxon>
        <taxon>Craspedida</taxon>
        <taxon>Salpingoecidae</taxon>
        <taxon>Salpingoeca</taxon>
    </lineage>
</organism>
<protein>
    <recommendedName>
        <fullName evidence="2">Conserved oligomeric Golgi complex subunit 5</fullName>
    </recommendedName>
</protein>
<dbReference type="GeneID" id="16070548"/>
<feature type="compositionally biased region" description="Low complexity" evidence="6">
    <location>
        <begin position="27"/>
        <end position="40"/>
    </location>
</feature>
<feature type="domain" description="Conserved oligomeric Golgi complex subunit 5 N-terminal" evidence="7">
    <location>
        <begin position="56"/>
        <end position="178"/>
    </location>
</feature>
<evidence type="ECO:0000259" key="7">
    <source>
        <dbReference type="Pfam" id="PF10392"/>
    </source>
</evidence>
<sequence length="422" mass="47881">MTNGGSTGSGGGGGVGDGRGDGDHQQHQQQQQQQQRQQRTASSPPVVTDVQDELQPFFQEDFDVASFSTSVIRGKMIQQQLDKLNAGIERIQKELYAQVASRHADLITQATGIQRLEDVLAMITARVEGLQKSILRIKDKLHAPYQHIAQKTRKLERMQAACELLRRTVRFLTLVSKLKQQRSGGDKDMSRAAYTLSEIQHLVADKALHGIHVIERDRAWVYETREDIEKQAREKLSRGLDHLKHQTLTTSLQVFHNLGSLKDEVDSVLQSRMLVLVRSLDSLLFLPSDLSGKHSMDSGIRAHVWDHLDRFLKQFRKLAFESRTLHLVMMKRRSQSSYHTFAQLVEPSPGGVAHRVWSEMLTTAKAAFDKTDGSNAARRVLEAGYPKMLQLFLDKWRQILDHFSADYSSDLLRAEQSQLRDT</sequence>
<dbReference type="InParanoid" id="F2ULD3"/>
<reference evidence="9" key="1">
    <citation type="submission" date="2009-08" db="EMBL/GenBank/DDBJ databases">
        <title>Annotation of Salpingoeca rosetta.</title>
        <authorList>
            <consortium name="The Broad Institute Genome Sequencing Platform"/>
            <person name="Russ C."/>
            <person name="Cuomo C."/>
            <person name="Burger G."/>
            <person name="Gray M.W."/>
            <person name="Holland P.W.H."/>
            <person name="King N."/>
            <person name="Lang F.B.F."/>
            <person name="Roger A.J."/>
            <person name="Ruiz-Trillo I."/>
            <person name="Young S.K."/>
            <person name="Zeng Q."/>
            <person name="Gargeya S."/>
            <person name="Alvarado L."/>
            <person name="Berlin A."/>
            <person name="Chapman S.B."/>
            <person name="Chen Z."/>
            <person name="Freedman E."/>
            <person name="Gellesch M."/>
            <person name="Goldberg J."/>
            <person name="Griggs A."/>
            <person name="Gujja S."/>
            <person name="Heilman E."/>
            <person name="Heiman D."/>
            <person name="Howarth C."/>
            <person name="Mehta T."/>
            <person name="Neiman D."/>
            <person name="Pearson M."/>
            <person name="Roberts A."/>
            <person name="Saif S."/>
            <person name="Shea T."/>
            <person name="Shenoy N."/>
            <person name="Sisk P."/>
            <person name="Stolte C."/>
            <person name="Sykes S."/>
            <person name="White J."/>
            <person name="Yandava C."/>
            <person name="Haas B."/>
            <person name="Nusbaum C."/>
            <person name="Birren B."/>
        </authorList>
    </citation>
    <scope>NUCLEOTIDE SEQUENCE [LARGE SCALE GENOMIC DNA]</scope>
    <source>
        <strain evidence="9">ATCC 50818</strain>
    </source>
</reference>
<keyword evidence="3" id="KW-0333">Golgi apparatus</keyword>
<dbReference type="eggNOG" id="KOG2211">
    <property type="taxonomic scope" value="Eukaryota"/>
</dbReference>
<dbReference type="OMA" id="HLRINIT"/>
<dbReference type="EMBL" id="GL832980">
    <property type="protein sequence ID" value="EGD77932.1"/>
    <property type="molecule type" value="Genomic_DNA"/>
</dbReference>
<dbReference type="Proteomes" id="UP000007799">
    <property type="component" value="Unassembled WGS sequence"/>
</dbReference>
<evidence type="ECO:0000256" key="3">
    <source>
        <dbReference type="ARBA" id="ARBA00023034"/>
    </source>
</evidence>
<dbReference type="AlphaFoldDB" id="F2ULD3"/>
<keyword evidence="4" id="KW-0472">Membrane</keyword>
<evidence type="ECO:0000256" key="6">
    <source>
        <dbReference type="SAM" id="MobiDB-lite"/>
    </source>
</evidence>
<proteinExistence type="predicted"/>
<keyword evidence="5" id="KW-0175">Coiled coil</keyword>
<dbReference type="Pfam" id="PF20649">
    <property type="entry name" value="COG5_C"/>
    <property type="match status" value="1"/>
</dbReference>
<evidence type="ECO:0000313" key="10">
    <source>
        <dbReference type="Proteomes" id="UP000007799"/>
    </source>
</evidence>
<dbReference type="GO" id="GO:0006891">
    <property type="term" value="P:intra-Golgi vesicle-mediated transport"/>
    <property type="evidence" value="ECO:0007669"/>
    <property type="project" value="InterPro"/>
</dbReference>
<dbReference type="PANTHER" id="PTHR13228:SF3">
    <property type="entry name" value="CONSERVED OLIGOMERIC GOLGI COMPLEX SUBUNIT 5"/>
    <property type="match status" value="1"/>
</dbReference>
<feature type="coiled-coil region" evidence="5">
    <location>
        <begin position="74"/>
        <end position="168"/>
    </location>
</feature>
<evidence type="ECO:0000256" key="5">
    <source>
        <dbReference type="SAM" id="Coils"/>
    </source>
</evidence>
<dbReference type="GO" id="GO:0000139">
    <property type="term" value="C:Golgi membrane"/>
    <property type="evidence" value="ECO:0007669"/>
    <property type="project" value="UniProtKB-SubCell"/>
</dbReference>
<evidence type="ECO:0000256" key="2">
    <source>
        <dbReference type="ARBA" id="ARBA00020974"/>
    </source>
</evidence>
<accession>F2ULD3</accession>
<gene>
    <name evidence="9" type="ORF">PTSG_09567</name>
</gene>
<evidence type="ECO:0000256" key="4">
    <source>
        <dbReference type="ARBA" id="ARBA00023136"/>
    </source>
</evidence>
<dbReference type="InterPro" id="IPR019465">
    <property type="entry name" value="Cog5"/>
</dbReference>
<feature type="region of interest" description="Disordered" evidence="6">
    <location>
        <begin position="1"/>
        <end position="47"/>
    </location>
</feature>
<dbReference type="Pfam" id="PF10392">
    <property type="entry name" value="COG5_N"/>
    <property type="match status" value="1"/>
</dbReference>
<name>F2ULD3_SALR5</name>
<evidence type="ECO:0000313" key="9">
    <source>
        <dbReference type="EMBL" id="EGD77932.1"/>
    </source>
</evidence>
<dbReference type="InterPro" id="IPR049176">
    <property type="entry name" value="COG5_N"/>
</dbReference>
<evidence type="ECO:0000259" key="8">
    <source>
        <dbReference type="Pfam" id="PF20649"/>
    </source>
</evidence>
<feature type="domain" description="Conserved oligomeric Golgi complex subunit 5 helical" evidence="8">
    <location>
        <begin position="208"/>
        <end position="396"/>
    </location>
</feature>
<dbReference type="KEGG" id="sre:PTSG_09567"/>
<dbReference type="GO" id="GO:0017119">
    <property type="term" value="C:Golgi transport complex"/>
    <property type="evidence" value="ECO:0007669"/>
    <property type="project" value="InterPro"/>
</dbReference>
<feature type="compositionally biased region" description="Gly residues" evidence="6">
    <location>
        <begin position="1"/>
        <end position="17"/>
    </location>
</feature>
<dbReference type="InterPro" id="IPR048485">
    <property type="entry name" value="COG5_helical"/>
</dbReference>
<evidence type="ECO:0000256" key="1">
    <source>
        <dbReference type="ARBA" id="ARBA00004395"/>
    </source>
</evidence>
<keyword evidence="10" id="KW-1185">Reference proteome</keyword>
<comment type="subcellular location">
    <subcellularLocation>
        <location evidence="1">Golgi apparatus membrane</location>
        <topology evidence="1">Peripheral membrane protein</topology>
    </subcellularLocation>
</comment>
<dbReference type="PANTHER" id="PTHR13228">
    <property type="entry name" value="CONSERVED OLIGOMERIC GOLGI COMPLEX COMPONENT 5"/>
    <property type="match status" value="1"/>
</dbReference>
<dbReference type="STRING" id="946362.F2ULD3"/>